<evidence type="ECO:0000256" key="1">
    <source>
        <dbReference type="SAM" id="MobiDB-lite"/>
    </source>
</evidence>
<name>A0A0C4YLD7_9BURK</name>
<protein>
    <submittedName>
        <fullName evidence="2">Uncharacterized protein</fullName>
    </submittedName>
</protein>
<dbReference type="KEGG" id="cbw:RR42_s1797"/>
<reference evidence="2 3" key="1">
    <citation type="journal article" date="2015" name="Genome Announc.">
        <title>Complete Genome Sequence of Cupriavidus basilensis 4G11, Isolated from the Oak Ridge Field Research Center Site.</title>
        <authorList>
            <person name="Ray J."/>
            <person name="Waters R.J."/>
            <person name="Skerker J.M."/>
            <person name="Kuehl J.V."/>
            <person name="Price M.N."/>
            <person name="Huang J."/>
            <person name="Chakraborty R."/>
            <person name="Arkin A.P."/>
            <person name="Deutschbauer A."/>
        </authorList>
    </citation>
    <scope>NUCLEOTIDE SEQUENCE [LARGE SCALE GENOMIC DNA]</scope>
    <source>
        <strain evidence="2">4G11</strain>
    </source>
</reference>
<keyword evidence="3" id="KW-1185">Reference proteome</keyword>
<dbReference type="Proteomes" id="UP000031843">
    <property type="component" value="Chromosome secondary"/>
</dbReference>
<feature type="region of interest" description="Disordered" evidence="1">
    <location>
        <begin position="1"/>
        <end position="39"/>
    </location>
</feature>
<sequence>MTQGNAPTAGVGGAGGQGKPARAVERKRSNIKPASLFGK</sequence>
<gene>
    <name evidence="2" type="ORF">RR42_s1797</name>
</gene>
<evidence type="ECO:0000313" key="3">
    <source>
        <dbReference type="Proteomes" id="UP000031843"/>
    </source>
</evidence>
<evidence type="ECO:0000313" key="2">
    <source>
        <dbReference type="EMBL" id="AJG23385.1"/>
    </source>
</evidence>
<accession>A0A0C4YLD7</accession>
<proteinExistence type="predicted"/>
<dbReference type="STRING" id="68895.RR42_s1797"/>
<dbReference type="EMBL" id="CP010537">
    <property type="protein sequence ID" value="AJG23385.1"/>
    <property type="molecule type" value="Genomic_DNA"/>
</dbReference>
<organism evidence="2 3">
    <name type="scientific">Cupriavidus basilensis</name>
    <dbReference type="NCBI Taxonomy" id="68895"/>
    <lineage>
        <taxon>Bacteria</taxon>
        <taxon>Pseudomonadati</taxon>
        <taxon>Pseudomonadota</taxon>
        <taxon>Betaproteobacteria</taxon>
        <taxon>Burkholderiales</taxon>
        <taxon>Burkholderiaceae</taxon>
        <taxon>Cupriavidus</taxon>
    </lineage>
</organism>
<dbReference type="AlphaFoldDB" id="A0A0C4YLD7"/>